<sequence length="85" mass="9795">MKILKVLYLIFLIVFPIFLLIFSILNIGASAFGQPADFDYYLIWVLIFLLLTGYIVQFFSKYRIAGFIIIIVSPIIIIGCSILYH</sequence>
<keyword evidence="1" id="KW-0472">Membrane</keyword>
<keyword evidence="1" id="KW-1133">Transmembrane helix</keyword>
<gene>
    <name evidence="2" type="ORF">C6357_27455</name>
</gene>
<accession>A0ABX5DLA5</accession>
<feature type="transmembrane region" description="Helical" evidence="1">
    <location>
        <begin position="7"/>
        <end position="29"/>
    </location>
</feature>
<keyword evidence="1" id="KW-0812">Transmembrane</keyword>
<evidence type="ECO:0000313" key="2">
    <source>
        <dbReference type="EMBL" id="PRT36917.1"/>
    </source>
</evidence>
<name>A0ABX5DLA5_9BACI</name>
<comment type="caution">
    <text evidence="2">The sequence shown here is derived from an EMBL/GenBank/DDBJ whole genome shotgun (WGS) entry which is preliminary data.</text>
</comment>
<keyword evidence="3" id="KW-1185">Reference proteome</keyword>
<dbReference type="EMBL" id="PVRR01000012">
    <property type="protein sequence ID" value="PRT36917.1"/>
    <property type="molecule type" value="Genomic_DNA"/>
</dbReference>
<evidence type="ECO:0000256" key="1">
    <source>
        <dbReference type="SAM" id="Phobius"/>
    </source>
</evidence>
<feature type="transmembrane region" description="Helical" evidence="1">
    <location>
        <begin position="41"/>
        <end position="59"/>
    </location>
</feature>
<organism evidence="2 3">
    <name type="scientific">Bacillus wiedmannii</name>
    <dbReference type="NCBI Taxonomy" id="1890302"/>
    <lineage>
        <taxon>Bacteria</taxon>
        <taxon>Bacillati</taxon>
        <taxon>Bacillota</taxon>
        <taxon>Bacilli</taxon>
        <taxon>Bacillales</taxon>
        <taxon>Bacillaceae</taxon>
        <taxon>Bacillus</taxon>
        <taxon>Bacillus cereus group</taxon>
    </lineage>
</organism>
<evidence type="ECO:0000313" key="3">
    <source>
        <dbReference type="Proteomes" id="UP000239236"/>
    </source>
</evidence>
<proteinExistence type="predicted"/>
<dbReference type="Proteomes" id="UP000239236">
    <property type="component" value="Unassembled WGS sequence"/>
</dbReference>
<reference evidence="2 3" key="1">
    <citation type="submission" date="2018-03" db="EMBL/GenBank/DDBJ databases">
        <title>Genotypic and phenotypic analysis of antagonistic Bacillus spp. isolated from rhizosphere soil of plants in Tibet.</title>
        <authorList>
            <person name="Borriss R."/>
            <person name="Lasch P."/>
            <person name="Wu L."/>
            <person name="Wu H."/>
            <person name="Gao X."/>
        </authorList>
    </citation>
    <scope>NUCLEOTIDE SEQUENCE [LARGE SCALE GENOMIC DNA]</scope>
    <source>
        <strain evidence="2 3">NMSW16</strain>
    </source>
</reference>
<feature type="transmembrane region" description="Helical" evidence="1">
    <location>
        <begin position="64"/>
        <end position="84"/>
    </location>
</feature>
<protein>
    <submittedName>
        <fullName evidence="2">Uncharacterized protein</fullName>
    </submittedName>
</protein>